<proteinExistence type="predicted"/>
<name>A0A0C2YLN8_9AGAM</name>
<evidence type="ECO:0000313" key="3">
    <source>
        <dbReference type="Proteomes" id="UP000053989"/>
    </source>
</evidence>
<evidence type="ECO:0000313" key="2">
    <source>
        <dbReference type="EMBL" id="KIM50618.1"/>
    </source>
</evidence>
<keyword evidence="3" id="KW-1185">Reference proteome</keyword>
<reference evidence="2 3" key="1">
    <citation type="submission" date="2014-04" db="EMBL/GenBank/DDBJ databases">
        <authorList>
            <consortium name="DOE Joint Genome Institute"/>
            <person name="Kuo A."/>
            <person name="Kohler A."/>
            <person name="Nagy L.G."/>
            <person name="Floudas D."/>
            <person name="Copeland A."/>
            <person name="Barry K.W."/>
            <person name="Cichocki N."/>
            <person name="Veneault-Fourrey C."/>
            <person name="LaButti K."/>
            <person name="Lindquist E.A."/>
            <person name="Lipzen A."/>
            <person name="Lundell T."/>
            <person name="Morin E."/>
            <person name="Murat C."/>
            <person name="Sun H."/>
            <person name="Tunlid A."/>
            <person name="Henrissat B."/>
            <person name="Grigoriev I.V."/>
            <person name="Hibbett D.S."/>
            <person name="Martin F."/>
            <person name="Nordberg H.P."/>
            <person name="Cantor M.N."/>
            <person name="Hua S.X."/>
        </authorList>
    </citation>
    <scope>NUCLEOTIDE SEQUENCE [LARGE SCALE GENOMIC DNA]</scope>
    <source>
        <strain evidence="2 3">Foug A</strain>
    </source>
</reference>
<dbReference type="AlphaFoldDB" id="A0A0C2YLN8"/>
<protein>
    <submittedName>
        <fullName evidence="2">Uncharacterized protein</fullName>
    </submittedName>
</protein>
<feature type="region of interest" description="Disordered" evidence="1">
    <location>
        <begin position="1"/>
        <end position="52"/>
    </location>
</feature>
<evidence type="ECO:0000256" key="1">
    <source>
        <dbReference type="SAM" id="MobiDB-lite"/>
    </source>
</evidence>
<sequence length="79" mass="8375">MATSDEPQPCPASNDGDGDNHPSSHEHPQRPLTTTVIPITSIGGNGNNVNDPCPYHHLQPIIPGVNGNDGHLQNDRLHG</sequence>
<dbReference type="EMBL" id="KN822366">
    <property type="protein sequence ID" value="KIM50618.1"/>
    <property type="molecule type" value="Genomic_DNA"/>
</dbReference>
<organism evidence="2 3">
    <name type="scientific">Scleroderma citrinum Foug A</name>
    <dbReference type="NCBI Taxonomy" id="1036808"/>
    <lineage>
        <taxon>Eukaryota</taxon>
        <taxon>Fungi</taxon>
        <taxon>Dikarya</taxon>
        <taxon>Basidiomycota</taxon>
        <taxon>Agaricomycotina</taxon>
        <taxon>Agaricomycetes</taxon>
        <taxon>Agaricomycetidae</taxon>
        <taxon>Boletales</taxon>
        <taxon>Sclerodermatineae</taxon>
        <taxon>Sclerodermataceae</taxon>
        <taxon>Scleroderma</taxon>
    </lineage>
</organism>
<gene>
    <name evidence="2" type="ORF">SCLCIDRAFT_1225225</name>
</gene>
<reference evidence="3" key="2">
    <citation type="submission" date="2015-01" db="EMBL/GenBank/DDBJ databases">
        <title>Evolutionary Origins and Diversification of the Mycorrhizal Mutualists.</title>
        <authorList>
            <consortium name="DOE Joint Genome Institute"/>
            <consortium name="Mycorrhizal Genomics Consortium"/>
            <person name="Kohler A."/>
            <person name="Kuo A."/>
            <person name="Nagy L.G."/>
            <person name="Floudas D."/>
            <person name="Copeland A."/>
            <person name="Barry K.W."/>
            <person name="Cichocki N."/>
            <person name="Veneault-Fourrey C."/>
            <person name="LaButti K."/>
            <person name="Lindquist E.A."/>
            <person name="Lipzen A."/>
            <person name="Lundell T."/>
            <person name="Morin E."/>
            <person name="Murat C."/>
            <person name="Riley R."/>
            <person name="Ohm R."/>
            <person name="Sun H."/>
            <person name="Tunlid A."/>
            <person name="Henrissat B."/>
            <person name="Grigoriev I.V."/>
            <person name="Hibbett D.S."/>
            <person name="Martin F."/>
        </authorList>
    </citation>
    <scope>NUCLEOTIDE SEQUENCE [LARGE SCALE GENOMIC DNA]</scope>
    <source>
        <strain evidence="3">Foug A</strain>
    </source>
</reference>
<feature type="compositionally biased region" description="Basic and acidic residues" evidence="1">
    <location>
        <begin position="18"/>
        <end position="29"/>
    </location>
</feature>
<dbReference type="Proteomes" id="UP000053989">
    <property type="component" value="Unassembled WGS sequence"/>
</dbReference>
<dbReference type="HOGENOM" id="CLU_2607409_0_0_1"/>
<accession>A0A0C2YLN8</accession>
<dbReference type="InParanoid" id="A0A0C2YLN8"/>